<keyword evidence="4" id="KW-0378">Hydrolase</keyword>
<keyword evidence="4" id="KW-0540">Nuclease</keyword>
<gene>
    <name evidence="4" type="ORF">AB0L03_04465</name>
</gene>
<dbReference type="Proteomes" id="UP001552479">
    <property type="component" value="Unassembled WGS sequence"/>
</dbReference>
<accession>A0ABV3IP57</accession>
<dbReference type="PANTHER" id="PTHR24094">
    <property type="entry name" value="SECRETED PROTEIN"/>
    <property type="match status" value="1"/>
</dbReference>
<evidence type="ECO:0000259" key="3">
    <source>
        <dbReference type="Pfam" id="PF07510"/>
    </source>
</evidence>
<dbReference type="InterPro" id="IPR011089">
    <property type="entry name" value="GmrSD_C"/>
</dbReference>
<keyword evidence="4" id="KW-0255">Endonuclease</keyword>
<protein>
    <submittedName>
        <fullName evidence="4">HNH endonuclease family protein</fullName>
    </submittedName>
</protein>
<name>A0ABV3IP57_9ACTN</name>
<dbReference type="RefSeq" id="WP_366086803.1">
    <property type="nucleotide sequence ID" value="NZ_JBFASG010000003.1"/>
</dbReference>
<feature type="chain" id="PRO_5046357616" evidence="2">
    <location>
        <begin position="27"/>
        <end position="276"/>
    </location>
</feature>
<sequence length="276" mass="30351">MRRFRRLGIAFATAAAILPAALPGTAARATPPPPEPTTPQAGHHRAPLDYDENECEGATADEGDVFDPPRTGPTTSPAPHHRGRGLPAKWPRNMPGTKEAVRMLDELKVRTFSSRGYQRKHFGASCWVRHGVDQCTTRQVLLKLQSVVPATLDGRCKVIGGRWHSEYDNRDMADPAHVDVDHIVPLRNAWGSGASHWTDRKRREFANDLTGSPQLITVSTWANRRKGDKGPDQWMPAAGGECSYSRAWIGVKDYYGLSVTSAEKAKLAQVLAGCRD</sequence>
<feature type="signal peptide" evidence="2">
    <location>
        <begin position="1"/>
        <end position="26"/>
    </location>
</feature>
<reference evidence="4 5" key="1">
    <citation type="submission" date="2024-06" db="EMBL/GenBank/DDBJ databases">
        <title>The Natural Products Discovery Center: Release of the First 8490 Sequenced Strains for Exploring Actinobacteria Biosynthetic Diversity.</title>
        <authorList>
            <person name="Kalkreuter E."/>
            <person name="Kautsar S.A."/>
            <person name="Yang D."/>
            <person name="Bader C.D."/>
            <person name="Teijaro C.N."/>
            <person name="Fluegel L."/>
            <person name="Davis C.M."/>
            <person name="Simpson J.R."/>
            <person name="Lauterbach L."/>
            <person name="Steele A.D."/>
            <person name="Gui C."/>
            <person name="Meng S."/>
            <person name="Li G."/>
            <person name="Viehrig K."/>
            <person name="Ye F."/>
            <person name="Su P."/>
            <person name="Kiefer A.F."/>
            <person name="Nichols A."/>
            <person name="Cepeda A.J."/>
            <person name="Yan W."/>
            <person name="Fan B."/>
            <person name="Jiang Y."/>
            <person name="Adhikari A."/>
            <person name="Zheng C.-J."/>
            <person name="Schuster L."/>
            <person name="Cowan T.M."/>
            <person name="Smanski M.J."/>
            <person name="Chevrette M.G."/>
            <person name="De Carvalho L.P.S."/>
            <person name="Shen B."/>
        </authorList>
    </citation>
    <scope>NUCLEOTIDE SEQUENCE [LARGE SCALE GENOMIC DNA]</scope>
    <source>
        <strain evidence="4 5">NPDC053791</strain>
    </source>
</reference>
<dbReference type="EMBL" id="JBFASG010000003">
    <property type="protein sequence ID" value="MEV4922092.1"/>
    <property type="molecule type" value="Genomic_DNA"/>
</dbReference>
<evidence type="ECO:0000313" key="4">
    <source>
        <dbReference type="EMBL" id="MEV4922092.1"/>
    </source>
</evidence>
<comment type="caution">
    <text evidence="4">The sequence shown here is derived from an EMBL/GenBank/DDBJ whole genome shotgun (WGS) entry which is preliminary data.</text>
</comment>
<evidence type="ECO:0000313" key="5">
    <source>
        <dbReference type="Proteomes" id="UP001552479"/>
    </source>
</evidence>
<evidence type="ECO:0000256" key="1">
    <source>
        <dbReference type="SAM" id="MobiDB-lite"/>
    </source>
</evidence>
<feature type="domain" description="GmrSD restriction endonucleases C-terminal" evidence="3">
    <location>
        <begin position="156"/>
        <end position="270"/>
    </location>
</feature>
<keyword evidence="5" id="KW-1185">Reference proteome</keyword>
<feature type="region of interest" description="Disordered" evidence="1">
    <location>
        <begin position="24"/>
        <end position="94"/>
    </location>
</feature>
<dbReference type="PANTHER" id="PTHR24094:SF15">
    <property type="entry name" value="AMP-DEPENDENT SYNTHETASE_LIGASE DOMAIN-CONTAINING PROTEIN-RELATED"/>
    <property type="match status" value="1"/>
</dbReference>
<organism evidence="4 5">
    <name type="scientific">Streptomyces roseoverticillatus</name>
    <dbReference type="NCBI Taxonomy" id="66429"/>
    <lineage>
        <taxon>Bacteria</taxon>
        <taxon>Bacillati</taxon>
        <taxon>Actinomycetota</taxon>
        <taxon>Actinomycetes</taxon>
        <taxon>Kitasatosporales</taxon>
        <taxon>Streptomycetaceae</taxon>
        <taxon>Streptomyces</taxon>
    </lineage>
</organism>
<evidence type="ECO:0000256" key="2">
    <source>
        <dbReference type="SAM" id="SignalP"/>
    </source>
</evidence>
<dbReference type="GO" id="GO:0004519">
    <property type="term" value="F:endonuclease activity"/>
    <property type="evidence" value="ECO:0007669"/>
    <property type="project" value="UniProtKB-KW"/>
</dbReference>
<keyword evidence="2" id="KW-0732">Signal</keyword>
<feature type="compositionally biased region" description="Acidic residues" evidence="1">
    <location>
        <begin position="49"/>
        <end position="65"/>
    </location>
</feature>
<dbReference type="Pfam" id="PF07510">
    <property type="entry name" value="GmrSD_C"/>
    <property type="match status" value="1"/>
</dbReference>
<proteinExistence type="predicted"/>